<evidence type="ECO:0000256" key="1">
    <source>
        <dbReference type="SAM" id="MobiDB-lite"/>
    </source>
</evidence>
<reference evidence="3" key="1">
    <citation type="submission" date="2022-12" db="EMBL/GenBank/DDBJ databases">
        <title>Gycomyces niveus sp.nov.,a novel actinomycete isolated from soil in Shouguan.</title>
        <authorList>
            <person name="Yang X."/>
        </authorList>
    </citation>
    <scope>NUCLEOTIDE SEQUENCE</scope>
    <source>
        <strain evidence="3">NEAU-A15</strain>
    </source>
</reference>
<dbReference type="AlphaFoldDB" id="A0A9X3PKM3"/>
<feature type="region of interest" description="Disordered" evidence="1">
    <location>
        <begin position="83"/>
        <end position="109"/>
    </location>
</feature>
<feature type="region of interest" description="Disordered" evidence="1">
    <location>
        <begin position="1"/>
        <end position="40"/>
    </location>
</feature>
<dbReference type="SUPFAM" id="SSF81296">
    <property type="entry name" value="E set domains"/>
    <property type="match status" value="1"/>
</dbReference>
<dbReference type="EMBL" id="JAPZVP010000008">
    <property type="protein sequence ID" value="MDA1360335.1"/>
    <property type="molecule type" value="Genomic_DNA"/>
</dbReference>
<evidence type="ECO:0000313" key="4">
    <source>
        <dbReference type="Proteomes" id="UP001146067"/>
    </source>
</evidence>
<dbReference type="GO" id="GO:0005975">
    <property type="term" value="P:carbohydrate metabolic process"/>
    <property type="evidence" value="ECO:0007669"/>
    <property type="project" value="UniProtKB-ARBA"/>
</dbReference>
<proteinExistence type="predicted"/>
<dbReference type="RefSeq" id="WP_270110260.1">
    <property type="nucleotide sequence ID" value="NZ_JAPZVP010000008.1"/>
</dbReference>
<comment type="caution">
    <text evidence="3">The sequence shown here is derived from an EMBL/GenBank/DDBJ whole genome shotgun (WGS) entry which is preliminary data.</text>
</comment>
<feature type="domain" description="IPT/TIG" evidence="2">
    <location>
        <begin position="25"/>
        <end position="106"/>
    </location>
</feature>
<evidence type="ECO:0000313" key="3">
    <source>
        <dbReference type="EMBL" id="MDA1360335.1"/>
    </source>
</evidence>
<dbReference type="Gene3D" id="2.60.40.10">
    <property type="entry name" value="Immunoglobulins"/>
    <property type="match status" value="1"/>
</dbReference>
<dbReference type="InterPro" id="IPR002909">
    <property type="entry name" value="IPT_dom"/>
</dbReference>
<name>A0A9X3PKM3_9ACTN</name>
<accession>A0A9X3PKM3</accession>
<feature type="compositionally biased region" description="Basic and acidic residues" evidence="1">
    <location>
        <begin position="8"/>
        <end position="22"/>
    </location>
</feature>
<dbReference type="InterPro" id="IPR014756">
    <property type="entry name" value="Ig_E-set"/>
</dbReference>
<feature type="compositionally biased region" description="Polar residues" evidence="1">
    <location>
        <begin position="91"/>
        <end position="100"/>
    </location>
</feature>
<dbReference type="InterPro" id="IPR013783">
    <property type="entry name" value="Ig-like_fold"/>
</dbReference>
<protein>
    <submittedName>
        <fullName evidence="3">IPT/TIG domain-containing protein</fullName>
    </submittedName>
</protein>
<evidence type="ECO:0000259" key="2">
    <source>
        <dbReference type="Pfam" id="PF01833"/>
    </source>
</evidence>
<keyword evidence="4" id="KW-1185">Reference proteome</keyword>
<gene>
    <name evidence="3" type="ORF">O1R50_11925</name>
</gene>
<dbReference type="Pfam" id="PF01833">
    <property type="entry name" value="TIG"/>
    <property type="match status" value="1"/>
</dbReference>
<organism evidence="3 4">
    <name type="scientific">Glycomyces luteolus</name>
    <dbReference type="NCBI Taxonomy" id="2670330"/>
    <lineage>
        <taxon>Bacteria</taxon>
        <taxon>Bacillati</taxon>
        <taxon>Actinomycetota</taxon>
        <taxon>Actinomycetes</taxon>
        <taxon>Glycomycetales</taxon>
        <taxon>Glycomycetaceae</taxon>
        <taxon>Glycomyces</taxon>
    </lineage>
</organism>
<sequence>MTQAQQRPELDRDRDRDRDLDTRAPSIEQASPESGREGDTITIRGSHLVSVDKCTFQVGQDSRRGEVVHRGEDNQVKVRVPRGLSAGGGQISVSNGTGESNKIKFTVRS</sequence>
<dbReference type="Proteomes" id="UP001146067">
    <property type="component" value="Unassembled WGS sequence"/>
</dbReference>